<evidence type="ECO:0000256" key="1">
    <source>
        <dbReference type="ARBA" id="ARBA00001947"/>
    </source>
</evidence>
<evidence type="ECO:0000256" key="2">
    <source>
        <dbReference type="ARBA" id="ARBA00008290"/>
    </source>
</evidence>
<dbReference type="EMBL" id="JBHSCN010000002">
    <property type="protein sequence ID" value="MFC4242056.1"/>
    <property type="molecule type" value="Genomic_DNA"/>
</dbReference>
<evidence type="ECO:0000313" key="11">
    <source>
        <dbReference type="EMBL" id="MFC4242056.1"/>
    </source>
</evidence>
<organism evidence="11 12">
    <name type="scientific">Gryllotalpicola reticulitermitis</name>
    <dbReference type="NCBI Taxonomy" id="1184153"/>
    <lineage>
        <taxon>Bacteria</taxon>
        <taxon>Bacillati</taxon>
        <taxon>Actinomycetota</taxon>
        <taxon>Actinomycetes</taxon>
        <taxon>Micrococcales</taxon>
        <taxon>Microbacteriaceae</taxon>
        <taxon>Gryllotalpicola</taxon>
    </lineage>
</organism>
<evidence type="ECO:0000256" key="8">
    <source>
        <dbReference type="ARBA" id="ARBA00023049"/>
    </source>
</evidence>
<dbReference type="EC" id="3.4.11.-" evidence="10"/>
<keyword evidence="8 9" id="KW-0482">Metalloprotease</keyword>
<dbReference type="Proteomes" id="UP001595900">
    <property type="component" value="Unassembled WGS sequence"/>
</dbReference>
<dbReference type="PANTHER" id="PTHR28570">
    <property type="entry name" value="ASPARTYL AMINOPEPTIDASE"/>
    <property type="match status" value="1"/>
</dbReference>
<dbReference type="InterPro" id="IPR001948">
    <property type="entry name" value="Peptidase_M18"/>
</dbReference>
<dbReference type="Pfam" id="PF02127">
    <property type="entry name" value="Peptidase_M18"/>
    <property type="match status" value="1"/>
</dbReference>
<keyword evidence="3 9" id="KW-0031">Aminopeptidase</keyword>
<comment type="cofactor">
    <cofactor evidence="1 10">
        <name>Zn(2+)</name>
        <dbReference type="ChEBI" id="CHEBI:29105"/>
    </cofactor>
</comment>
<name>A0ABV8Q1B7_9MICO</name>
<dbReference type="PRINTS" id="PR00932">
    <property type="entry name" value="AMINO1PTASE"/>
</dbReference>
<dbReference type="GO" id="GO:0004177">
    <property type="term" value="F:aminopeptidase activity"/>
    <property type="evidence" value="ECO:0007669"/>
    <property type="project" value="UniProtKB-KW"/>
</dbReference>
<sequence>MTDSAIDGYIADLTAFIEASPSSYHAAAEVARRVENAGFTRLAETEAWPVSPGRYVVVRDGAVIAWVVPEGAAATTPFHILGAHTDSPAFKLKPKPTVESSGWLQAGVEVYGGPLLNSWLDRELELAGRIVTRDGREHLVRTGPLLRIPQLAIHLDRGVNNDGLTLDKQRHTQPVFGLAADAPLAGGDLVGLLAEVAGARAGDVLGYDILTADTQTPARFGLDRTLFASRRLDNLSSVHAGVVALIAAAQAQSGRSDGAAQIAMLAAFDHEELGSASRSGASGPFLEDVLTRVSEGLGATASDRRRAFAASWVVSADAGHSVHPNYPERHDPVNRPLAGGGPLLKINANQRYTTDAAGAALWAQLCETAGVPYQEFVSNNTVPCGSTIGPLTATRLGIATVDVGIALLSMHSARELCHVADPVALAAAVTAFFALG</sequence>
<evidence type="ECO:0000256" key="10">
    <source>
        <dbReference type="RuleBase" id="RU004387"/>
    </source>
</evidence>
<dbReference type="CDD" id="cd05658">
    <property type="entry name" value="M18_DAP"/>
    <property type="match status" value="1"/>
</dbReference>
<protein>
    <recommendedName>
        <fullName evidence="10">M18 family aminopeptidase</fullName>
        <ecNumber evidence="10">3.4.11.-</ecNumber>
    </recommendedName>
</protein>
<keyword evidence="6 9" id="KW-0378">Hydrolase</keyword>
<dbReference type="InterPro" id="IPR023358">
    <property type="entry name" value="Peptidase_M18_dom2"/>
</dbReference>
<dbReference type="NCBIfam" id="NF002759">
    <property type="entry name" value="PRK02813.1"/>
    <property type="match status" value="1"/>
</dbReference>
<dbReference type="PANTHER" id="PTHR28570:SF3">
    <property type="entry name" value="ASPARTYL AMINOPEPTIDASE"/>
    <property type="match status" value="1"/>
</dbReference>
<proteinExistence type="inferred from homology"/>
<keyword evidence="12" id="KW-1185">Reference proteome</keyword>
<dbReference type="Gene3D" id="3.40.630.10">
    <property type="entry name" value="Zn peptidases"/>
    <property type="match status" value="1"/>
</dbReference>
<gene>
    <name evidence="11" type="ORF">ACFOYW_01620</name>
</gene>
<evidence type="ECO:0000313" key="12">
    <source>
        <dbReference type="Proteomes" id="UP001595900"/>
    </source>
</evidence>
<evidence type="ECO:0000256" key="5">
    <source>
        <dbReference type="ARBA" id="ARBA00022723"/>
    </source>
</evidence>
<evidence type="ECO:0000256" key="6">
    <source>
        <dbReference type="ARBA" id="ARBA00022801"/>
    </source>
</evidence>
<evidence type="ECO:0000256" key="4">
    <source>
        <dbReference type="ARBA" id="ARBA00022670"/>
    </source>
</evidence>
<accession>A0ABV8Q1B7</accession>
<keyword evidence="5 9" id="KW-0479">Metal-binding</keyword>
<comment type="similarity">
    <text evidence="2 9">Belongs to the peptidase M18 family.</text>
</comment>
<evidence type="ECO:0000256" key="7">
    <source>
        <dbReference type="ARBA" id="ARBA00022833"/>
    </source>
</evidence>
<reference evidence="12" key="1">
    <citation type="journal article" date="2019" name="Int. J. Syst. Evol. Microbiol.">
        <title>The Global Catalogue of Microorganisms (GCM) 10K type strain sequencing project: providing services to taxonomists for standard genome sequencing and annotation.</title>
        <authorList>
            <consortium name="The Broad Institute Genomics Platform"/>
            <consortium name="The Broad Institute Genome Sequencing Center for Infectious Disease"/>
            <person name="Wu L."/>
            <person name="Ma J."/>
        </authorList>
    </citation>
    <scope>NUCLEOTIDE SEQUENCE [LARGE SCALE GENOMIC DNA]</scope>
    <source>
        <strain evidence="12">CGMCC 1.10363</strain>
    </source>
</reference>
<dbReference type="Gene3D" id="2.30.250.10">
    <property type="entry name" value="Aminopeptidase i, Domain 2"/>
    <property type="match status" value="1"/>
</dbReference>
<keyword evidence="7 9" id="KW-0862">Zinc</keyword>
<dbReference type="SUPFAM" id="SSF53187">
    <property type="entry name" value="Zn-dependent exopeptidases"/>
    <property type="match status" value="1"/>
</dbReference>
<dbReference type="SUPFAM" id="SSF101821">
    <property type="entry name" value="Aminopeptidase/glucanase lid domain"/>
    <property type="match status" value="1"/>
</dbReference>
<keyword evidence="4 9" id="KW-0645">Protease</keyword>
<evidence type="ECO:0000256" key="9">
    <source>
        <dbReference type="RuleBase" id="RU004386"/>
    </source>
</evidence>
<dbReference type="RefSeq" id="WP_390226836.1">
    <property type="nucleotide sequence ID" value="NZ_JBHSCN010000002.1"/>
</dbReference>
<evidence type="ECO:0000256" key="3">
    <source>
        <dbReference type="ARBA" id="ARBA00022438"/>
    </source>
</evidence>
<comment type="caution">
    <text evidence="11">The sequence shown here is derived from an EMBL/GenBank/DDBJ whole genome shotgun (WGS) entry which is preliminary data.</text>
</comment>